<name>A0ABP4DSC9_9ACTN</name>
<dbReference type="Proteomes" id="UP001500037">
    <property type="component" value="Unassembled WGS sequence"/>
</dbReference>
<dbReference type="PROSITE" id="PS51186">
    <property type="entry name" value="GNAT"/>
    <property type="match status" value="1"/>
</dbReference>
<keyword evidence="3" id="KW-1185">Reference proteome</keyword>
<dbReference type="InterPro" id="IPR000182">
    <property type="entry name" value="GNAT_dom"/>
</dbReference>
<gene>
    <name evidence="2" type="ORF">GCM10009665_77540</name>
</gene>
<dbReference type="RefSeq" id="WP_344447027.1">
    <property type="nucleotide sequence ID" value="NZ_BAAALF010000354.1"/>
</dbReference>
<evidence type="ECO:0000259" key="1">
    <source>
        <dbReference type="PROSITE" id="PS51186"/>
    </source>
</evidence>
<dbReference type="Gene3D" id="3.40.630.30">
    <property type="match status" value="1"/>
</dbReference>
<dbReference type="EMBL" id="BAAALF010000354">
    <property type="protein sequence ID" value="GAA1069833.1"/>
    <property type="molecule type" value="Genomic_DNA"/>
</dbReference>
<feature type="domain" description="N-acetyltransferase" evidence="1">
    <location>
        <begin position="6"/>
        <end position="168"/>
    </location>
</feature>
<sequence length="346" mass="38015">MRPADLTCRPLTEADTPAVLELLTTALAGGPTGQRSAEFFDWKHRANPFGASPGLLAQAPDGRIAAVRLFLRWQWRGGRDGRLVNALRPVDTATHPDFRGRGLFRELTLNLIEEVGGEAELLLNTPNEQSLPGYQSMGWFKMGRVPVTFRPLRPATFARGLRAALRRSTSPAVVRPCPLPSARSWLEQDSDGLAELLRERVAADRADPRLATERTEAYVRWRYGQAPGLDYRVLHLRRGGELAGVAFGRPRLRGPLTEFTLSEIIVRPGDGHTAAHLLRAAAGSGADHVATVLGRDTEAGMVASNHGYISPPVRSGIVVAARRTDGAELRHRLNHWRFTLGDLEVF</sequence>
<comment type="caution">
    <text evidence="2">The sequence shown here is derived from an EMBL/GenBank/DDBJ whole genome shotgun (WGS) entry which is preliminary data.</text>
</comment>
<accession>A0ABP4DSC9</accession>
<dbReference type="InterPro" id="IPR016181">
    <property type="entry name" value="Acyl_CoA_acyltransferase"/>
</dbReference>
<protein>
    <recommendedName>
        <fullName evidence="1">N-acetyltransferase domain-containing protein</fullName>
    </recommendedName>
</protein>
<evidence type="ECO:0000313" key="2">
    <source>
        <dbReference type="EMBL" id="GAA1069833.1"/>
    </source>
</evidence>
<proteinExistence type="predicted"/>
<organism evidence="2 3">
    <name type="scientific">Kitasatospora nipponensis</name>
    <dbReference type="NCBI Taxonomy" id="258049"/>
    <lineage>
        <taxon>Bacteria</taxon>
        <taxon>Bacillati</taxon>
        <taxon>Actinomycetota</taxon>
        <taxon>Actinomycetes</taxon>
        <taxon>Kitasatosporales</taxon>
        <taxon>Streptomycetaceae</taxon>
        <taxon>Kitasatospora</taxon>
    </lineage>
</organism>
<dbReference type="Pfam" id="PF13527">
    <property type="entry name" value="Acetyltransf_9"/>
    <property type="match status" value="1"/>
</dbReference>
<dbReference type="SUPFAM" id="SSF55729">
    <property type="entry name" value="Acyl-CoA N-acyltransferases (Nat)"/>
    <property type="match status" value="1"/>
</dbReference>
<reference evidence="3" key="1">
    <citation type="journal article" date="2019" name="Int. J. Syst. Evol. Microbiol.">
        <title>The Global Catalogue of Microorganisms (GCM) 10K type strain sequencing project: providing services to taxonomists for standard genome sequencing and annotation.</title>
        <authorList>
            <consortium name="The Broad Institute Genomics Platform"/>
            <consortium name="The Broad Institute Genome Sequencing Center for Infectious Disease"/>
            <person name="Wu L."/>
            <person name="Ma J."/>
        </authorList>
    </citation>
    <scope>NUCLEOTIDE SEQUENCE [LARGE SCALE GENOMIC DNA]</scope>
    <source>
        <strain evidence="3">JCM 13004</strain>
    </source>
</reference>
<evidence type="ECO:0000313" key="3">
    <source>
        <dbReference type="Proteomes" id="UP001500037"/>
    </source>
</evidence>